<dbReference type="PROSITE" id="PS52035">
    <property type="entry name" value="PEPTIDASE_M14"/>
    <property type="match status" value="1"/>
</dbReference>
<evidence type="ECO:0000256" key="6">
    <source>
        <dbReference type="ARBA" id="ARBA00023049"/>
    </source>
</evidence>
<comment type="caution">
    <text evidence="10">The sequence shown here is derived from an EMBL/GenBank/DDBJ whole genome shotgun (WGS) entry which is preliminary data.</text>
</comment>
<dbReference type="CDD" id="cd06904">
    <property type="entry name" value="M14_MpaA-like"/>
    <property type="match status" value="1"/>
</dbReference>
<dbReference type="PANTHER" id="PTHR11705:SF143">
    <property type="entry name" value="SLL0236 PROTEIN"/>
    <property type="match status" value="1"/>
</dbReference>
<evidence type="ECO:0000313" key="10">
    <source>
        <dbReference type="EMBL" id="MUM78739.1"/>
    </source>
</evidence>
<dbReference type="Proteomes" id="UP000461162">
    <property type="component" value="Unassembled WGS sequence"/>
</dbReference>
<comment type="cofactor">
    <cofactor evidence="1">
        <name>Zn(2+)</name>
        <dbReference type="ChEBI" id="CHEBI:29105"/>
    </cofactor>
</comment>
<proteinExistence type="inferred from homology"/>
<comment type="similarity">
    <text evidence="2 7">Belongs to the peptidase M14 family.</text>
</comment>
<feature type="domain" description="Peptidase M14" evidence="9">
    <location>
        <begin position="32"/>
        <end position="308"/>
    </location>
</feature>
<dbReference type="Gene3D" id="3.40.630.10">
    <property type="entry name" value="Zn peptidases"/>
    <property type="match status" value="1"/>
</dbReference>
<keyword evidence="6" id="KW-0482">Metalloprotease</keyword>
<sequence>MKIFSVWVVSCILAMGLGLHAGPGRAGAEPPAPVSLDQACQAISGKLASVDFEGCRQSGLLCTHAFSSEGFPLLLKEYPPLAHREPQSRVLVLGGTHGDEYSSISIIFKWMEILDVHHSGLFHWVFVPLLNPDGLLRENSTRTNHRGVDINRNFPSPLWLEVGYQRWVDTVRRNPRYYPGPQAMSEPETQFLVELIQRFRPHAIISVHAPLGLVDYDGPGTPPKSLGSLPLRKLGNYPGTLGNYASDFGVPVITLELESAGRLPSHSEISAMWRDLVRWLVHSTPLPSWGVIEAHNPGPLLDEAFFAK</sequence>
<dbReference type="PANTHER" id="PTHR11705">
    <property type="entry name" value="PROTEASE FAMILY M14 CARBOXYPEPTIDASE A,B"/>
    <property type="match status" value="1"/>
</dbReference>
<accession>A0A7K1KRL3</accession>
<keyword evidence="4" id="KW-0378">Hydrolase</keyword>
<dbReference type="GO" id="GO:0005615">
    <property type="term" value="C:extracellular space"/>
    <property type="evidence" value="ECO:0007669"/>
    <property type="project" value="TreeGrafter"/>
</dbReference>
<dbReference type="EMBL" id="WODC01000011">
    <property type="protein sequence ID" value="MUM78739.1"/>
    <property type="molecule type" value="Genomic_DNA"/>
</dbReference>
<feature type="chain" id="PRO_5029705788" evidence="8">
    <location>
        <begin position="22"/>
        <end position="308"/>
    </location>
</feature>
<name>A0A7K1KRL3_9BACT</name>
<keyword evidence="8" id="KW-0732">Signal</keyword>
<evidence type="ECO:0000256" key="8">
    <source>
        <dbReference type="SAM" id="SignalP"/>
    </source>
</evidence>
<evidence type="ECO:0000256" key="3">
    <source>
        <dbReference type="ARBA" id="ARBA00022670"/>
    </source>
</evidence>
<comment type="caution">
    <text evidence="7">Lacks conserved residue(s) required for the propagation of feature annotation.</text>
</comment>
<evidence type="ECO:0000256" key="4">
    <source>
        <dbReference type="ARBA" id="ARBA00022801"/>
    </source>
</evidence>
<feature type="signal peptide" evidence="8">
    <location>
        <begin position="1"/>
        <end position="21"/>
    </location>
</feature>
<dbReference type="GO" id="GO:0006508">
    <property type="term" value="P:proteolysis"/>
    <property type="evidence" value="ECO:0007669"/>
    <property type="project" value="UniProtKB-KW"/>
</dbReference>
<evidence type="ECO:0000256" key="7">
    <source>
        <dbReference type="PROSITE-ProRule" id="PRU01379"/>
    </source>
</evidence>
<evidence type="ECO:0000256" key="1">
    <source>
        <dbReference type="ARBA" id="ARBA00001947"/>
    </source>
</evidence>
<keyword evidence="5" id="KW-0862">Zinc</keyword>
<dbReference type="GO" id="GO:0004181">
    <property type="term" value="F:metallocarboxypeptidase activity"/>
    <property type="evidence" value="ECO:0007669"/>
    <property type="project" value="InterPro"/>
</dbReference>
<gene>
    <name evidence="10" type="ORF">GKC30_13945</name>
</gene>
<dbReference type="AlphaFoldDB" id="A0A7K1KRL3"/>
<evidence type="ECO:0000256" key="2">
    <source>
        <dbReference type="ARBA" id="ARBA00005988"/>
    </source>
</evidence>
<reference evidence="10 11" key="1">
    <citation type="submission" date="2019-11" db="EMBL/GenBank/DDBJ databases">
        <title>Pseudodesulfovibrio alkaliphilus, sp. nov., an alkaliphilic sulfate-reducing bacteria from mud volcano of Taman peninsula, Russia.</title>
        <authorList>
            <person name="Frolova A."/>
            <person name="Merkel A.Y."/>
            <person name="Slobodkin A.I."/>
        </authorList>
    </citation>
    <scope>NUCLEOTIDE SEQUENCE [LARGE SCALE GENOMIC DNA]</scope>
    <source>
        <strain evidence="10 11">F-1</strain>
    </source>
</reference>
<dbReference type="SUPFAM" id="SSF53187">
    <property type="entry name" value="Zn-dependent exopeptidases"/>
    <property type="match status" value="1"/>
</dbReference>
<evidence type="ECO:0000256" key="5">
    <source>
        <dbReference type="ARBA" id="ARBA00022833"/>
    </source>
</evidence>
<evidence type="ECO:0000313" key="11">
    <source>
        <dbReference type="Proteomes" id="UP000461162"/>
    </source>
</evidence>
<dbReference type="GO" id="GO:0008270">
    <property type="term" value="F:zinc ion binding"/>
    <property type="evidence" value="ECO:0007669"/>
    <property type="project" value="InterPro"/>
</dbReference>
<evidence type="ECO:0000259" key="9">
    <source>
        <dbReference type="PROSITE" id="PS52035"/>
    </source>
</evidence>
<protein>
    <submittedName>
        <fullName evidence="10">Murein peptide amidase A</fullName>
    </submittedName>
</protein>
<keyword evidence="3" id="KW-0645">Protease</keyword>
<dbReference type="Pfam" id="PF00246">
    <property type="entry name" value="Peptidase_M14"/>
    <property type="match status" value="1"/>
</dbReference>
<organism evidence="10 11">
    <name type="scientific">Pseudodesulfovibrio alkaliphilus</name>
    <dbReference type="NCBI Taxonomy" id="2661613"/>
    <lineage>
        <taxon>Bacteria</taxon>
        <taxon>Pseudomonadati</taxon>
        <taxon>Thermodesulfobacteriota</taxon>
        <taxon>Desulfovibrionia</taxon>
        <taxon>Desulfovibrionales</taxon>
        <taxon>Desulfovibrionaceae</taxon>
    </lineage>
</organism>
<dbReference type="InterPro" id="IPR000834">
    <property type="entry name" value="Peptidase_M14"/>
</dbReference>
<keyword evidence="11" id="KW-1185">Reference proteome</keyword>
<dbReference type="RefSeq" id="WP_155935587.1">
    <property type="nucleotide sequence ID" value="NZ_WODC01000011.1"/>
</dbReference>
<dbReference type="SMART" id="SM00631">
    <property type="entry name" value="Zn_pept"/>
    <property type="match status" value="1"/>
</dbReference>